<dbReference type="EMBL" id="KV784362">
    <property type="protein sequence ID" value="OEU13158.1"/>
    <property type="molecule type" value="Genomic_DNA"/>
</dbReference>
<proteinExistence type="predicted"/>
<feature type="region of interest" description="Disordered" evidence="1">
    <location>
        <begin position="50"/>
        <end position="134"/>
    </location>
</feature>
<reference evidence="2 3" key="1">
    <citation type="submission" date="2016-09" db="EMBL/GenBank/DDBJ databases">
        <title>Extensive genetic diversity and differential bi-allelic expression allows diatom success in the polar Southern Ocean.</title>
        <authorList>
            <consortium name="DOE Joint Genome Institute"/>
            <person name="Mock T."/>
            <person name="Otillar R.P."/>
            <person name="Strauss J."/>
            <person name="Dupont C."/>
            <person name="Frickenhaus S."/>
            <person name="Maumus F."/>
            <person name="Mcmullan M."/>
            <person name="Sanges R."/>
            <person name="Schmutz J."/>
            <person name="Toseland A."/>
            <person name="Valas R."/>
            <person name="Veluchamy A."/>
            <person name="Ward B.J."/>
            <person name="Allen A."/>
            <person name="Barry K."/>
            <person name="Falciatore A."/>
            <person name="Ferrante M."/>
            <person name="Fortunato A.E."/>
            <person name="Gloeckner G."/>
            <person name="Gruber A."/>
            <person name="Hipkin R."/>
            <person name="Janech M."/>
            <person name="Kroth P."/>
            <person name="Leese F."/>
            <person name="Lindquist E."/>
            <person name="Lyon B.R."/>
            <person name="Martin J."/>
            <person name="Mayer C."/>
            <person name="Parker M."/>
            <person name="Quesneville H."/>
            <person name="Raymond J."/>
            <person name="Uhlig C."/>
            <person name="Valentin K.U."/>
            <person name="Worden A.Z."/>
            <person name="Armbrust E.V."/>
            <person name="Bowler C."/>
            <person name="Green B."/>
            <person name="Moulton V."/>
            <person name="Van Oosterhout C."/>
            <person name="Grigoriev I."/>
        </authorList>
    </citation>
    <scope>NUCLEOTIDE SEQUENCE [LARGE SCALE GENOMIC DNA]</scope>
    <source>
        <strain evidence="2 3">CCMP1102</strain>
    </source>
</reference>
<feature type="region of interest" description="Disordered" evidence="1">
    <location>
        <begin position="477"/>
        <end position="510"/>
    </location>
</feature>
<evidence type="ECO:0000313" key="3">
    <source>
        <dbReference type="Proteomes" id="UP000095751"/>
    </source>
</evidence>
<dbReference type="Proteomes" id="UP000095751">
    <property type="component" value="Unassembled WGS sequence"/>
</dbReference>
<gene>
    <name evidence="2" type="ORF">FRACYDRAFT_242935</name>
</gene>
<dbReference type="InParanoid" id="A0A1E7F4P7"/>
<feature type="region of interest" description="Disordered" evidence="1">
    <location>
        <begin position="296"/>
        <end position="336"/>
    </location>
</feature>
<evidence type="ECO:0000256" key="1">
    <source>
        <dbReference type="SAM" id="MobiDB-lite"/>
    </source>
</evidence>
<dbReference type="KEGG" id="fcy:FRACYDRAFT_242935"/>
<protein>
    <submittedName>
        <fullName evidence="2">Uncharacterized protein</fullName>
    </submittedName>
</protein>
<feature type="compositionally biased region" description="Polar residues" evidence="1">
    <location>
        <begin position="17"/>
        <end position="32"/>
    </location>
</feature>
<feature type="compositionally biased region" description="Polar residues" evidence="1">
    <location>
        <begin position="500"/>
        <end position="510"/>
    </location>
</feature>
<feature type="compositionally biased region" description="Basic and acidic residues" evidence="1">
    <location>
        <begin position="301"/>
        <end position="330"/>
    </location>
</feature>
<feature type="region of interest" description="Disordered" evidence="1">
    <location>
        <begin position="1"/>
        <end position="35"/>
    </location>
</feature>
<sequence>MTSNRGLQYRRSGRALATSTNADGSARQNYKQTEVHSKTVATSIVAAVATTTGRPRRPIKRREHHDGTPLLTSVAAKRSKTGAAAEKASKKKAEEKKKVDHAANILAKATAQAEEERKAAAEKESKKKADHAAKIARKKIADAVKAAAEAEEERKAEDSRIAGEEQTRMEKERLERDAVEMIPNGDKKQPALETPEEAEGKQDATVDYSAYEKKVDNHFKNGNLKVGSRIDVYKDGNGWIASTCVLVGVNQEERTVKVVYEDEDDDKVVRLDLGKTAYDISLISKDVEVLDWEMPGSITNTDKRDSDGASKISEPKTKEKEATGPKDPKRPIGTRAKSVKGMKDETVRRMYDVLTKYTEQVQFTSQFKSQVDRDYHPPFWTVIMNVDKLVLKPSAKGITRYEKLEPVVNMFAQPGIPVLELAKNLRNAAENMEKGISKGWTLASGTEEFVTNTFGPRENDIPNKNKDLVAAMAAEREELEQQELEEAEAAATAALLGPHPNQQQGETGEL</sequence>
<organism evidence="2 3">
    <name type="scientific">Fragilariopsis cylindrus CCMP1102</name>
    <dbReference type="NCBI Taxonomy" id="635003"/>
    <lineage>
        <taxon>Eukaryota</taxon>
        <taxon>Sar</taxon>
        <taxon>Stramenopiles</taxon>
        <taxon>Ochrophyta</taxon>
        <taxon>Bacillariophyta</taxon>
        <taxon>Bacillariophyceae</taxon>
        <taxon>Bacillariophycidae</taxon>
        <taxon>Bacillariales</taxon>
        <taxon>Bacillariaceae</taxon>
        <taxon>Fragilariopsis</taxon>
    </lineage>
</organism>
<feature type="compositionally biased region" description="Basic and acidic residues" evidence="1">
    <location>
        <begin position="87"/>
        <end position="101"/>
    </location>
</feature>
<feature type="compositionally biased region" description="Acidic residues" evidence="1">
    <location>
        <begin position="477"/>
        <end position="488"/>
    </location>
</feature>
<evidence type="ECO:0000313" key="2">
    <source>
        <dbReference type="EMBL" id="OEU13158.1"/>
    </source>
</evidence>
<name>A0A1E7F4P7_9STRA</name>
<dbReference type="AlphaFoldDB" id="A0A1E7F4P7"/>
<accession>A0A1E7F4P7</accession>
<feature type="compositionally biased region" description="Basic and acidic residues" evidence="1">
    <location>
        <begin position="152"/>
        <end position="190"/>
    </location>
</feature>
<feature type="region of interest" description="Disordered" evidence="1">
    <location>
        <begin position="151"/>
        <end position="203"/>
    </location>
</feature>
<keyword evidence="3" id="KW-1185">Reference proteome</keyword>
<feature type="compositionally biased region" description="Basic and acidic residues" evidence="1">
    <location>
        <begin position="114"/>
        <end position="133"/>
    </location>
</feature>
<feature type="compositionally biased region" description="Basic residues" evidence="1">
    <location>
        <begin position="54"/>
        <end position="63"/>
    </location>
</feature>